<dbReference type="Proteomes" id="UP001382935">
    <property type="component" value="Chromosome"/>
</dbReference>
<keyword evidence="3" id="KW-1185">Reference proteome</keyword>
<dbReference type="RefSeq" id="WP_338503192.1">
    <property type="nucleotide sequence ID" value="NZ_CP145607.1"/>
</dbReference>
<evidence type="ECO:0000313" key="2">
    <source>
        <dbReference type="EMBL" id="WWM70430.1"/>
    </source>
</evidence>
<proteinExistence type="predicted"/>
<organism evidence="2 3">
    <name type="scientific">Sphingomonas kaistensis</name>
    <dbReference type="NCBI Taxonomy" id="298708"/>
    <lineage>
        <taxon>Bacteria</taxon>
        <taxon>Pseudomonadati</taxon>
        <taxon>Pseudomonadota</taxon>
        <taxon>Alphaproteobacteria</taxon>
        <taxon>Sphingomonadales</taxon>
        <taxon>Sphingomonadaceae</taxon>
        <taxon>Sphingomonas</taxon>
    </lineage>
</organism>
<reference evidence="2 3" key="1">
    <citation type="submission" date="2024-02" db="EMBL/GenBank/DDBJ databases">
        <title>Full genome sequence of Sphingomonas kaistensis.</title>
        <authorList>
            <person name="Poletto B.L."/>
            <person name="Silva G."/>
            <person name="Galante D."/>
            <person name="Campos K.R."/>
            <person name="Santos M.B.N."/>
            <person name="Sacchi C.T."/>
        </authorList>
    </citation>
    <scope>NUCLEOTIDE SEQUENCE [LARGE SCALE GENOMIC DNA]</scope>
    <source>
        <strain evidence="2 3">MA4R</strain>
    </source>
</reference>
<feature type="compositionally biased region" description="Basic and acidic residues" evidence="1">
    <location>
        <begin position="73"/>
        <end position="82"/>
    </location>
</feature>
<protein>
    <recommendedName>
        <fullName evidence="4">Cobalt transporter</fullName>
    </recommendedName>
</protein>
<name>A0ABZ2G0K3_9SPHN</name>
<gene>
    <name evidence="2" type="ORF">V6R86_07005</name>
</gene>
<dbReference type="EMBL" id="CP145607">
    <property type="protein sequence ID" value="WWM70430.1"/>
    <property type="molecule type" value="Genomic_DNA"/>
</dbReference>
<sequence length="134" mass="14204">MRRQAEGAIDRHVTILRQALGFVLLFCCATVLAAPSVAKSSHQVVHAAMPVIDGEHHHHEDVDLASDQADDAADPKTADKSGHSHLPAPVLDLTLPAGLDSRDALPIGEQLKASDTPALPTLSWIPPIRPPITA</sequence>
<evidence type="ECO:0008006" key="4">
    <source>
        <dbReference type="Google" id="ProtNLM"/>
    </source>
</evidence>
<feature type="compositionally biased region" description="Basic and acidic residues" evidence="1">
    <location>
        <begin position="53"/>
        <end position="62"/>
    </location>
</feature>
<accession>A0ABZ2G0K3</accession>
<evidence type="ECO:0000313" key="3">
    <source>
        <dbReference type="Proteomes" id="UP001382935"/>
    </source>
</evidence>
<feature type="region of interest" description="Disordered" evidence="1">
    <location>
        <begin position="52"/>
        <end position="89"/>
    </location>
</feature>
<evidence type="ECO:0000256" key="1">
    <source>
        <dbReference type="SAM" id="MobiDB-lite"/>
    </source>
</evidence>